<dbReference type="Proteomes" id="UP000050975">
    <property type="component" value="Unassembled WGS sequence"/>
</dbReference>
<evidence type="ECO:0000313" key="8">
    <source>
        <dbReference type="Proteomes" id="UP000050975"/>
    </source>
</evidence>
<evidence type="ECO:0000256" key="4">
    <source>
        <dbReference type="ARBA" id="ARBA00022980"/>
    </source>
</evidence>
<evidence type="ECO:0000256" key="2">
    <source>
        <dbReference type="ARBA" id="ARBA00022730"/>
    </source>
</evidence>
<gene>
    <name evidence="6" type="primary">rpsQ</name>
    <name evidence="7" type="ORF">AMJ74_03105</name>
</gene>
<dbReference type="NCBIfam" id="TIGR03635">
    <property type="entry name" value="uS17_bact"/>
    <property type="match status" value="1"/>
</dbReference>
<proteinExistence type="inferred from homology"/>
<dbReference type="GO" id="GO:0003735">
    <property type="term" value="F:structural constituent of ribosome"/>
    <property type="evidence" value="ECO:0007669"/>
    <property type="project" value="UniProtKB-UniRule"/>
</dbReference>
<dbReference type="GO" id="GO:0019843">
    <property type="term" value="F:rRNA binding"/>
    <property type="evidence" value="ECO:0007669"/>
    <property type="project" value="UniProtKB-UniRule"/>
</dbReference>
<keyword evidence="4 6" id="KW-0689">Ribosomal protein</keyword>
<dbReference type="GO" id="GO:0006412">
    <property type="term" value="P:translation"/>
    <property type="evidence" value="ECO:0007669"/>
    <property type="project" value="UniProtKB-UniRule"/>
</dbReference>
<dbReference type="PANTHER" id="PTHR10744">
    <property type="entry name" value="40S RIBOSOMAL PROTEIN S11 FAMILY MEMBER"/>
    <property type="match status" value="1"/>
</dbReference>
<sequence>MRRRKIGTVTSDKPNKTVVVRITDYTKHPLYKKYVRKRTSVYAHDEKNQYKSGDKVLLEETKPTSKMKRWRVIRRIK</sequence>
<organism evidence="7 8">
    <name type="scientific">candidate division WOR_3 bacterium SM1_77</name>
    <dbReference type="NCBI Taxonomy" id="1703778"/>
    <lineage>
        <taxon>Bacteria</taxon>
        <taxon>Bacteria division WOR-3</taxon>
    </lineage>
</organism>
<comment type="subunit">
    <text evidence="6">Part of the 30S ribosomal subunit.</text>
</comment>
<dbReference type="PRINTS" id="PR00973">
    <property type="entry name" value="RIBOSOMALS17"/>
</dbReference>
<dbReference type="InterPro" id="IPR012340">
    <property type="entry name" value="NA-bd_OB-fold"/>
</dbReference>
<evidence type="ECO:0000256" key="6">
    <source>
        <dbReference type="HAMAP-Rule" id="MF_01345"/>
    </source>
</evidence>
<dbReference type="SUPFAM" id="SSF50249">
    <property type="entry name" value="Nucleic acid-binding proteins"/>
    <property type="match status" value="1"/>
</dbReference>
<dbReference type="GO" id="GO:0022627">
    <property type="term" value="C:cytosolic small ribosomal subunit"/>
    <property type="evidence" value="ECO:0007669"/>
    <property type="project" value="UniProtKB-UniRule"/>
</dbReference>
<keyword evidence="5 6" id="KW-0687">Ribonucleoprotein</keyword>
<reference evidence="7 8" key="1">
    <citation type="journal article" date="2015" name="Microbiome">
        <title>Genomic resolution of linkages in carbon, nitrogen, and sulfur cycling among widespread estuary sediment bacteria.</title>
        <authorList>
            <person name="Baker B.J."/>
            <person name="Lazar C.S."/>
            <person name="Teske A.P."/>
            <person name="Dick G.J."/>
        </authorList>
    </citation>
    <scope>NUCLEOTIDE SEQUENCE [LARGE SCALE GENOMIC DNA]</scope>
    <source>
        <strain evidence="7">SM1_77</strain>
    </source>
</reference>
<keyword evidence="3 6" id="KW-0694">RNA-binding</keyword>
<comment type="function">
    <text evidence="6">One of the primary rRNA binding proteins, it binds specifically to the 5'-end of 16S ribosomal RNA.</text>
</comment>
<dbReference type="PANTHER" id="PTHR10744:SF1">
    <property type="entry name" value="SMALL RIBOSOMAL SUBUNIT PROTEIN US17M"/>
    <property type="match status" value="1"/>
</dbReference>
<dbReference type="Pfam" id="PF00366">
    <property type="entry name" value="Ribosomal_S17"/>
    <property type="match status" value="1"/>
</dbReference>
<keyword evidence="2 6" id="KW-0699">rRNA-binding</keyword>
<dbReference type="AlphaFoldDB" id="A0A0S8JY26"/>
<dbReference type="HAMAP" id="MF_01345_B">
    <property type="entry name" value="Ribosomal_uS17_B"/>
    <property type="match status" value="1"/>
</dbReference>
<evidence type="ECO:0000256" key="1">
    <source>
        <dbReference type="ARBA" id="ARBA00010254"/>
    </source>
</evidence>
<dbReference type="EMBL" id="LJVE01000044">
    <property type="protein sequence ID" value="KPL14575.1"/>
    <property type="molecule type" value="Genomic_DNA"/>
</dbReference>
<dbReference type="InterPro" id="IPR019984">
    <property type="entry name" value="Ribosomal_uS17_bact/chlr"/>
</dbReference>
<evidence type="ECO:0000313" key="7">
    <source>
        <dbReference type="EMBL" id="KPL14575.1"/>
    </source>
</evidence>
<dbReference type="InterPro" id="IPR000266">
    <property type="entry name" value="Ribosomal_uS17"/>
</dbReference>
<evidence type="ECO:0000256" key="5">
    <source>
        <dbReference type="ARBA" id="ARBA00023274"/>
    </source>
</evidence>
<name>A0A0S8JY26_UNCW3</name>
<dbReference type="Gene3D" id="2.40.50.140">
    <property type="entry name" value="Nucleic acid-binding proteins"/>
    <property type="match status" value="1"/>
</dbReference>
<dbReference type="NCBIfam" id="NF004123">
    <property type="entry name" value="PRK05610.1"/>
    <property type="match status" value="1"/>
</dbReference>
<accession>A0A0S8JY26</accession>
<dbReference type="CDD" id="cd00364">
    <property type="entry name" value="Ribosomal_uS17"/>
    <property type="match status" value="1"/>
</dbReference>
<dbReference type="PATRIC" id="fig|1703778.3.peg.290"/>
<protein>
    <recommendedName>
        <fullName evidence="6">Small ribosomal subunit protein uS17</fullName>
    </recommendedName>
</protein>
<comment type="similarity">
    <text evidence="1 6">Belongs to the universal ribosomal protein uS17 family.</text>
</comment>
<evidence type="ECO:0000256" key="3">
    <source>
        <dbReference type="ARBA" id="ARBA00022884"/>
    </source>
</evidence>
<comment type="caution">
    <text evidence="7">The sequence shown here is derived from an EMBL/GenBank/DDBJ whole genome shotgun (WGS) entry which is preliminary data.</text>
</comment>